<keyword evidence="1" id="KW-0175">Coiled coil</keyword>
<name>I0WDK9_RHOOP</name>
<feature type="coiled-coil region" evidence="1">
    <location>
        <begin position="1"/>
        <end position="35"/>
    </location>
</feature>
<evidence type="ECO:0000256" key="1">
    <source>
        <dbReference type="SAM" id="Coils"/>
    </source>
</evidence>
<dbReference type="EMBL" id="AJJH01000162">
    <property type="protein sequence ID" value="EID74475.1"/>
    <property type="molecule type" value="Genomic_DNA"/>
</dbReference>
<sequence>MTSIDERLAELRAELDAGEQALAELDQRREQLITSMLRISGAVQILEELTGQPADVERDLVGAVQQD</sequence>
<reference evidence="2 3" key="1">
    <citation type="journal article" date="2012" name="J. Bacteriol.">
        <title>Draft genome sequence of the nitrophenol-degrading actinomycete Rhodococcus imtechensis RKJ300.</title>
        <authorList>
            <person name="Vikram S."/>
            <person name="Kumar S."/>
            <person name="Subramanian S."/>
            <person name="Raghava G.P."/>
        </authorList>
    </citation>
    <scope>NUCLEOTIDE SEQUENCE [LARGE SCALE GENOMIC DNA]</scope>
    <source>
        <strain evidence="2 3">RKJ300</strain>
    </source>
</reference>
<dbReference type="PATRIC" id="fig|1165867.3.peg.6110"/>
<gene>
    <name evidence="2" type="ORF">W59_29869</name>
</gene>
<protein>
    <submittedName>
        <fullName evidence="2">Uncharacterized protein</fullName>
    </submittedName>
</protein>
<evidence type="ECO:0000313" key="3">
    <source>
        <dbReference type="Proteomes" id="UP000006447"/>
    </source>
</evidence>
<dbReference type="AlphaFoldDB" id="I0WDK9"/>
<comment type="caution">
    <text evidence="2">The sequence shown here is derived from an EMBL/GenBank/DDBJ whole genome shotgun (WGS) entry which is preliminary data.</text>
</comment>
<dbReference type="RefSeq" id="WP_007300277.1">
    <property type="nucleotide sequence ID" value="NZ_AJJH01000162.1"/>
</dbReference>
<organism evidence="2 3">
    <name type="scientific">Rhodococcus opacus RKJ300 = JCM 13270</name>
    <dbReference type="NCBI Taxonomy" id="1165867"/>
    <lineage>
        <taxon>Bacteria</taxon>
        <taxon>Bacillati</taxon>
        <taxon>Actinomycetota</taxon>
        <taxon>Actinomycetes</taxon>
        <taxon>Mycobacteriales</taxon>
        <taxon>Nocardiaceae</taxon>
        <taxon>Rhodococcus</taxon>
    </lineage>
</organism>
<dbReference type="Proteomes" id="UP000006447">
    <property type="component" value="Unassembled WGS sequence"/>
</dbReference>
<proteinExistence type="predicted"/>
<accession>I0WDK9</accession>
<evidence type="ECO:0000313" key="2">
    <source>
        <dbReference type="EMBL" id="EID74475.1"/>
    </source>
</evidence>